<dbReference type="WBParaSite" id="HPBE_0002491101-mRNA-1">
    <property type="protein sequence ID" value="HPBE_0002491101-mRNA-1"/>
    <property type="gene ID" value="HPBE_0002491101"/>
</dbReference>
<evidence type="ECO:0000256" key="1">
    <source>
        <dbReference type="ARBA" id="ARBA00002549"/>
    </source>
</evidence>
<dbReference type="InterPro" id="IPR011767">
    <property type="entry name" value="GLR_AS"/>
</dbReference>
<evidence type="ECO:0000313" key="6">
    <source>
        <dbReference type="EMBL" id="VDP48009.1"/>
    </source>
</evidence>
<dbReference type="EMBL" id="UZAH01037055">
    <property type="protein sequence ID" value="VDP48009.1"/>
    <property type="molecule type" value="Genomic_DNA"/>
</dbReference>
<accession>A0A3P8HNJ5</accession>
<dbReference type="OrthoDB" id="418495at2759"/>
<protein>
    <submittedName>
        <fullName evidence="8">Glutaredoxin domain-containing protein</fullName>
    </submittedName>
</protein>
<dbReference type="InterPro" id="IPR014025">
    <property type="entry name" value="Glutaredoxin_subgr"/>
</dbReference>
<organism evidence="7 8">
    <name type="scientific">Heligmosomoides polygyrus</name>
    <name type="common">Parasitic roundworm</name>
    <dbReference type="NCBI Taxonomy" id="6339"/>
    <lineage>
        <taxon>Eukaryota</taxon>
        <taxon>Metazoa</taxon>
        <taxon>Ecdysozoa</taxon>
        <taxon>Nematoda</taxon>
        <taxon>Chromadorea</taxon>
        <taxon>Rhabditida</taxon>
        <taxon>Rhabditina</taxon>
        <taxon>Rhabditomorpha</taxon>
        <taxon>Strongyloidea</taxon>
        <taxon>Heligmosomidae</taxon>
        <taxon>Heligmosomoides</taxon>
    </lineage>
</organism>
<dbReference type="InterPro" id="IPR002109">
    <property type="entry name" value="Glutaredoxin"/>
</dbReference>
<dbReference type="AlphaFoldDB" id="A0A183GQE1"/>
<dbReference type="GO" id="GO:0006886">
    <property type="term" value="P:intracellular protein transport"/>
    <property type="evidence" value="ECO:0007669"/>
    <property type="project" value="InterPro"/>
</dbReference>
<evidence type="ECO:0000313" key="7">
    <source>
        <dbReference type="Proteomes" id="UP000050761"/>
    </source>
</evidence>
<feature type="transmembrane region" description="Helical" evidence="4">
    <location>
        <begin position="28"/>
        <end position="46"/>
    </location>
</feature>
<dbReference type="PROSITE" id="PS51354">
    <property type="entry name" value="GLUTAREDOXIN_2"/>
    <property type="match status" value="1"/>
</dbReference>
<reference evidence="8" key="2">
    <citation type="submission" date="2019-09" db="UniProtKB">
        <authorList>
            <consortium name="WormBaseParasite"/>
        </authorList>
    </citation>
    <scope>IDENTIFICATION</scope>
</reference>
<sequence length="254" mass="29210">MHQFLPPTHASYYRLDPHFGGSLIWDHVAPYGWFITFMVFATYFLYKSLMRPKLDKMREAEELAQKKKFDEDVHARVAVKLEEARRAQQMHHDSVAEQAKRQAEEAARKKLELAEKVELRKKGVLESTLLERELKLHENRAGTAVKQQSPAEIIDTFIASKPIVIFSKMSCPFCRKAKAAIATFRPEKERFVYIELDQRPDLPGDAIQDEFQKRYGSRSVPKVFIGGKFIGSGDDVVHLLHTGELEVLVQKALE</sequence>
<dbReference type="Proteomes" id="UP000050761">
    <property type="component" value="Unassembled WGS sequence"/>
</dbReference>
<evidence type="ECO:0000313" key="8">
    <source>
        <dbReference type="WBParaSite" id="HPBE_0002491101-mRNA-1"/>
    </source>
</evidence>
<keyword evidence="4" id="KW-0812">Transmembrane</keyword>
<dbReference type="GO" id="GO:0005789">
    <property type="term" value="C:endoplasmic reticulum membrane"/>
    <property type="evidence" value="ECO:0007669"/>
    <property type="project" value="InterPro"/>
</dbReference>
<evidence type="ECO:0000256" key="3">
    <source>
        <dbReference type="ARBA" id="ARBA00023284"/>
    </source>
</evidence>
<accession>A0A183GQE1</accession>
<reference evidence="6 7" key="1">
    <citation type="submission" date="2018-11" db="EMBL/GenBank/DDBJ databases">
        <authorList>
            <consortium name="Pathogen Informatics"/>
        </authorList>
    </citation>
    <scope>NUCLEOTIDE SEQUENCE [LARGE SCALE GENOMIC DNA]</scope>
</reference>
<keyword evidence="4" id="KW-0472">Membrane</keyword>
<name>A0A183GQE1_HELPZ</name>
<keyword evidence="7" id="KW-1185">Reference proteome</keyword>
<dbReference type="Pfam" id="PF06936">
    <property type="entry name" value="Selenoprotein_S"/>
    <property type="match status" value="1"/>
</dbReference>
<dbReference type="InterPro" id="IPR036249">
    <property type="entry name" value="Thioredoxin-like_sf"/>
</dbReference>
<dbReference type="GO" id="GO:0015038">
    <property type="term" value="F:glutathione disulfide oxidoreductase activity"/>
    <property type="evidence" value="ECO:0007669"/>
    <property type="project" value="TreeGrafter"/>
</dbReference>
<dbReference type="PROSITE" id="PS00195">
    <property type="entry name" value="GLUTAREDOXIN_1"/>
    <property type="match status" value="1"/>
</dbReference>
<keyword evidence="4" id="KW-1133">Transmembrane helix</keyword>
<dbReference type="SUPFAM" id="SSF52833">
    <property type="entry name" value="Thioredoxin-like"/>
    <property type="match status" value="1"/>
</dbReference>
<dbReference type="Gene3D" id="3.40.30.10">
    <property type="entry name" value="Glutaredoxin"/>
    <property type="match status" value="1"/>
</dbReference>
<evidence type="ECO:0000256" key="2">
    <source>
        <dbReference type="ARBA" id="ARBA00023157"/>
    </source>
</evidence>
<keyword evidence="3" id="KW-0676">Redox-active center</keyword>
<dbReference type="InterPro" id="IPR009703">
    <property type="entry name" value="Selenoprotein_S"/>
</dbReference>
<proteinExistence type="predicted"/>
<feature type="domain" description="Glutaredoxin" evidence="5">
    <location>
        <begin position="163"/>
        <end position="230"/>
    </location>
</feature>
<evidence type="ECO:0000256" key="4">
    <source>
        <dbReference type="SAM" id="Phobius"/>
    </source>
</evidence>
<dbReference type="PANTHER" id="PTHR45694">
    <property type="entry name" value="GLUTAREDOXIN 2"/>
    <property type="match status" value="1"/>
</dbReference>
<gene>
    <name evidence="6" type="ORF">HPBE_LOCUS24910</name>
</gene>
<dbReference type="PRINTS" id="PR00160">
    <property type="entry name" value="GLUTAREDOXIN"/>
</dbReference>
<dbReference type="PANTHER" id="PTHR45694:SF18">
    <property type="entry name" value="GLUTAREDOXIN-1-RELATED"/>
    <property type="match status" value="1"/>
</dbReference>
<evidence type="ECO:0000259" key="5">
    <source>
        <dbReference type="Pfam" id="PF00462"/>
    </source>
</evidence>
<dbReference type="Pfam" id="PF00462">
    <property type="entry name" value="Glutaredoxin"/>
    <property type="match status" value="1"/>
</dbReference>
<keyword evidence="2" id="KW-1015">Disulfide bond</keyword>
<dbReference type="CDD" id="cd03419">
    <property type="entry name" value="GRX_GRXh_1_2_like"/>
    <property type="match status" value="1"/>
</dbReference>
<comment type="function">
    <text evidence="1">Has a glutathione-disulfide oxidoreductase activity in the presence of NADPH and glutathione reductase. Reduces low molecular weight disulfides and proteins.</text>
</comment>
<dbReference type="GO" id="GO:0034599">
    <property type="term" value="P:cellular response to oxidative stress"/>
    <property type="evidence" value="ECO:0007669"/>
    <property type="project" value="TreeGrafter"/>
</dbReference>